<gene>
    <name evidence="1" type="ORF">SAMN05216522_10341</name>
</gene>
<accession>A0A1H9G1Z9</accession>
<dbReference type="Gene3D" id="3.40.50.1820">
    <property type="entry name" value="alpha/beta hydrolase"/>
    <property type="match status" value="1"/>
</dbReference>
<organism evidence="1 2">
    <name type="scientific">Rosenbergiella nectarea</name>
    <dbReference type="NCBI Taxonomy" id="988801"/>
    <lineage>
        <taxon>Bacteria</taxon>
        <taxon>Pseudomonadati</taxon>
        <taxon>Pseudomonadota</taxon>
        <taxon>Gammaproteobacteria</taxon>
        <taxon>Enterobacterales</taxon>
        <taxon>Erwiniaceae</taxon>
        <taxon>Rosenbergiella</taxon>
    </lineage>
</organism>
<evidence type="ECO:0000313" key="2">
    <source>
        <dbReference type="Proteomes" id="UP000242515"/>
    </source>
</evidence>
<dbReference type="Pfam" id="PF02450">
    <property type="entry name" value="LCAT"/>
    <property type="match status" value="1"/>
</dbReference>
<dbReference type="SUPFAM" id="SSF53474">
    <property type="entry name" value="alpha/beta-Hydrolases"/>
    <property type="match status" value="1"/>
</dbReference>
<dbReference type="Proteomes" id="UP000242515">
    <property type="component" value="Unassembled WGS sequence"/>
</dbReference>
<keyword evidence="1" id="KW-0012">Acyltransferase</keyword>
<keyword evidence="2" id="KW-1185">Reference proteome</keyword>
<name>A0A1H9G1Z9_9GAMM</name>
<dbReference type="PANTHER" id="PTHR11440">
    <property type="entry name" value="LECITHIN-CHOLESTEROL ACYLTRANSFERASE-RELATED"/>
    <property type="match status" value="1"/>
</dbReference>
<dbReference type="STRING" id="988801.SAMN05216522_10341"/>
<keyword evidence="1" id="KW-0808">Transferase</keyword>
<dbReference type="GO" id="GO:0008374">
    <property type="term" value="F:O-acyltransferase activity"/>
    <property type="evidence" value="ECO:0007669"/>
    <property type="project" value="InterPro"/>
</dbReference>
<dbReference type="InterPro" id="IPR003386">
    <property type="entry name" value="LACT/PDAT_acylTrfase"/>
</dbReference>
<proteinExistence type="predicted"/>
<dbReference type="RefSeq" id="WP_177173086.1">
    <property type="nucleotide sequence ID" value="NZ_FOGC01000003.1"/>
</dbReference>
<sequence length="574" mass="64170">MTEKTPPDTDECQHVSYHSPHWDEYGRCHWNDIQFQKKSLNAKAKCILPPIKIIPVIFLPGVMGSNLKSSGGKFSKDEIIWRGDSDIQVYLDWARLNGTQRRALLNPDETVVDNGGVINSKVYSLITDDGAGDCGTLLQPRKERGWGEILNFSYGNSLSVLQGALLDDWQKALKRSVDGKSPLSENHKENGIIRQLCNKPLGTEEKNEDLLTEEDVDHFSHFLYPLHVFGYNWLEDNAVSAGKLVEYIDKTLRSYRSQSGHGHGLAIEKVILVTHSMGGLVARYAMNPPDDAEFQGCQDKVLGVVHGVIPDLGSPAAYRRMKVGGKQEGLAGIIMGKSAEELMPVLARAAAPLQLLPAPNYTSNAHGMGWFSVEKGNADSSDLVLPQKGDPFGEIYLNKTLWWRLYESDIIDKEESVSRENWLAYFNLMDKPVRKFISSLSKVGYHPNTYAFYGHTKPSDGSVKWHITSITYPKNMHDSDKTIPNNYREVPLPFNRSRLYELKSSKSAGDGTVPVESFKTIQRQNGQSIKSVLATDVDHQGAYEVDKLEDIHQRPALKFTLRAIAKMVQAVPLC</sequence>
<protein>
    <submittedName>
        <fullName evidence="1">Lecithin:cholesterol acyltransferase</fullName>
    </submittedName>
</protein>
<dbReference type="AlphaFoldDB" id="A0A1H9G1Z9"/>
<dbReference type="EMBL" id="FOGC01000003">
    <property type="protein sequence ID" value="SEQ44069.1"/>
    <property type="molecule type" value="Genomic_DNA"/>
</dbReference>
<evidence type="ECO:0000313" key="1">
    <source>
        <dbReference type="EMBL" id="SEQ44069.1"/>
    </source>
</evidence>
<dbReference type="InterPro" id="IPR029058">
    <property type="entry name" value="AB_hydrolase_fold"/>
</dbReference>
<dbReference type="GO" id="GO:0006629">
    <property type="term" value="P:lipid metabolic process"/>
    <property type="evidence" value="ECO:0007669"/>
    <property type="project" value="InterPro"/>
</dbReference>
<reference evidence="2" key="1">
    <citation type="submission" date="2016-10" db="EMBL/GenBank/DDBJ databases">
        <authorList>
            <person name="Varghese N."/>
            <person name="Submissions S."/>
        </authorList>
    </citation>
    <scope>NUCLEOTIDE SEQUENCE [LARGE SCALE GENOMIC DNA]</scope>
    <source>
        <strain evidence="2">8N4</strain>
    </source>
</reference>